<dbReference type="SUPFAM" id="SSF160631">
    <property type="entry name" value="SMI1/KNR4-like"/>
    <property type="match status" value="1"/>
</dbReference>
<dbReference type="Proteomes" id="UP001589867">
    <property type="component" value="Unassembled WGS sequence"/>
</dbReference>
<comment type="caution">
    <text evidence="2">The sequence shown here is derived from an EMBL/GenBank/DDBJ whole genome shotgun (WGS) entry which is preliminary data.</text>
</comment>
<evidence type="ECO:0000313" key="3">
    <source>
        <dbReference type="Proteomes" id="UP001589867"/>
    </source>
</evidence>
<name>A0ABV6MG94_9ACTN</name>
<accession>A0ABV6MG94</accession>
<dbReference type="Gene3D" id="3.40.1580.10">
    <property type="entry name" value="SMI1/KNR4-like"/>
    <property type="match status" value="1"/>
</dbReference>
<evidence type="ECO:0000259" key="1">
    <source>
        <dbReference type="SMART" id="SM00860"/>
    </source>
</evidence>
<dbReference type="EMBL" id="JBHLUH010000089">
    <property type="protein sequence ID" value="MFC0533750.1"/>
    <property type="molecule type" value="Genomic_DNA"/>
</dbReference>
<dbReference type="InterPro" id="IPR018958">
    <property type="entry name" value="Knr4/Smi1-like_dom"/>
</dbReference>
<gene>
    <name evidence="2" type="ORF">ACFFIA_39720</name>
</gene>
<keyword evidence="3" id="KW-1185">Reference proteome</keyword>
<dbReference type="RefSeq" id="WP_377261750.1">
    <property type="nucleotide sequence ID" value="NZ_JBHLUH010000089.1"/>
</dbReference>
<dbReference type="Pfam" id="PF09346">
    <property type="entry name" value="SMI1_KNR4"/>
    <property type="match status" value="1"/>
</dbReference>
<proteinExistence type="predicted"/>
<organism evidence="2 3">
    <name type="scientific">Phytohabitans kaempferiae</name>
    <dbReference type="NCBI Taxonomy" id="1620943"/>
    <lineage>
        <taxon>Bacteria</taxon>
        <taxon>Bacillati</taxon>
        <taxon>Actinomycetota</taxon>
        <taxon>Actinomycetes</taxon>
        <taxon>Micromonosporales</taxon>
        <taxon>Micromonosporaceae</taxon>
    </lineage>
</organism>
<feature type="domain" description="Knr4/Smi1-like" evidence="1">
    <location>
        <begin position="36"/>
        <end position="198"/>
    </location>
</feature>
<dbReference type="SMART" id="SM00860">
    <property type="entry name" value="SMI1_KNR4"/>
    <property type="match status" value="1"/>
</dbReference>
<sequence length="228" mass="25500">MTLDIAWVRESLAQLAARETGQSLAQRAHGFRLRPPVDPATLKRAEQAIGAPLPEGYRHFLTAVGDGGAGPYWGVVPLGEALERWTGALGDLTALGRDCPLTSDVDFGELIGQPDDWDEHLARLESDPEYEAEYDRLAVTYAEPPWIDGRVPLVDYGCGDWFFLVVRGPRRGTVWVDSVDGSTGLYCLEVDFETFYARWLRRALAGEELPNAYYSYLEYGDNPRYRPV</sequence>
<evidence type="ECO:0000313" key="2">
    <source>
        <dbReference type="EMBL" id="MFC0533750.1"/>
    </source>
</evidence>
<protein>
    <submittedName>
        <fullName evidence="2">SMI1/KNR4 family protein</fullName>
    </submittedName>
</protein>
<dbReference type="InterPro" id="IPR037883">
    <property type="entry name" value="Knr4/Smi1-like_sf"/>
</dbReference>
<reference evidence="2 3" key="1">
    <citation type="submission" date="2024-09" db="EMBL/GenBank/DDBJ databases">
        <authorList>
            <person name="Sun Q."/>
            <person name="Mori K."/>
        </authorList>
    </citation>
    <scope>NUCLEOTIDE SEQUENCE [LARGE SCALE GENOMIC DNA]</scope>
    <source>
        <strain evidence="2 3">TBRC 3947</strain>
    </source>
</reference>